<dbReference type="PIRSF" id="PIRSF002854">
    <property type="entry name" value="MetQ"/>
    <property type="match status" value="1"/>
</dbReference>
<keyword evidence="2" id="KW-0732">Signal</keyword>
<dbReference type="AlphaFoldDB" id="A0A9Q9E364"/>
<feature type="transmembrane region" description="Helical" evidence="7">
    <location>
        <begin position="7"/>
        <end position="25"/>
    </location>
</feature>
<dbReference type="Gene3D" id="3.40.190.10">
    <property type="entry name" value="Periplasmic binding protein-like II"/>
    <property type="match status" value="2"/>
</dbReference>
<dbReference type="Pfam" id="PF03180">
    <property type="entry name" value="Lipoprotein_9"/>
    <property type="match status" value="1"/>
</dbReference>
<keyword evidence="9" id="KW-1185">Reference proteome</keyword>
<dbReference type="EMBL" id="CP097119">
    <property type="protein sequence ID" value="USS89539.1"/>
    <property type="molecule type" value="Genomic_DNA"/>
</dbReference>
<dbReference type="PANTHER" id="PTHR30429">
    <property type="entry name" value="D-METHIONINE-BINDING LIPOPROTEIN METQ"/>
    <property type="match status" value="1"/>
</dbReference>
<dbReference type="Proteomes" id="UP001055911">
    <property type="component" value="Chromosome"/>
</dbReference>
<keyword evidence="7" id="KW-0812">Transmembrane</keyword>
<dbReference type="RefSeq" id="WP_252767089.1">
    <property type="nucleotide sequence ID" value="NZ_CP097119.1"/>
</dbReference>
<reference evidence="8" key="1">
    <citation type="submission" date="2022-05" db="EMBL/GenBank/DDBJ databases">
        <authorList>
            <person name="Oliphant S.A."/>
            <person name="Watson-Haigh N.S."/>
            <person name="Sumby K.M."/>
            <person name="Gardner J.M."/>
            <person name="Jiranek V."/>
        </authorList>
    </citation>
    <scope>NUCLEOTIDE SEQUENCE</scope>
    <source>
        <strain evidence="8">KI4_B1</strain>
    </source>
</reference>
<dbReference type="SUPFAM" id="SSF53850">
    <property type="entry name" value="Periplasmic binding protein-like II"/>
    <property type="match status" value="1"/>
</dbReference>
<protein>
    <recommendedName>
        <fullName evidence="6">Lipoprotein</fullName>
    </recommendedName>
</protein>
<evidence type="ECO:0000256" key="3">
    <source>
        <dbReference type="ARBA" id="ARBA00023136"/>
    </source>
</evidence>
<keyword evidence="5 6" id="KW-0449">Lipoprotein</keyword>
<dbReference type="PANTHER" id="PTHR30429:SF0">
    <property type="entry name" value="METHIONINE-BINDING LIPOPROTEIN METQ"/>
    <property type="match status" value="1"/>
</dbReference>
<keyword evidence="7" id="KW-1133">Transmembrane helix</keyword>
<evidence type="ECO:0000313" key="9">
    <source>
        <dbReference type="Proteomes" id="UP001055911"/>
    </source>
</evidence>
<evidence type="ECO:0000256" key="2">
    <source>
        <dbReference type="ARBA" id="ARBA00022729"/>
    </source>
</evidence>
<evidence type="ECO:0000256" key="5">
    <source>
        <dbReference type="ARBA" id="ARBA00023288"/>
    </source>
</evidence>
<accession>A0A9Q9E364</accession>
<dbReference type="GO" id="GO:0016020">
    <property type="term" value="C:membrane"/>
    <property type="evidence" value="ECO:0007669"/>
    <property type="project" value="UniProtKB-SubCell"/>
</dbReference>
<evidence type="ECO:0000256" key="4">
    <source>
        <dbReference type="ARBA" id="ARBA00023139"/>
    </source>
</evidence>
<keyword evidence="3 7" id="KW-0472">Membrane</keyword>
<evidence type="ECO:0000256" key="7">
    <source>
        <dbReference type="SAM" id="Phobius"/>
    </source>
</evidence>
<evidence type="ECO:0000313" key="8">
    <source>
        <dbReference type="EMBL" id="USS89539.1"/>
    </source>
</evidence>
<evidence type="ECO:0000256" key="6">
    <source>
        <dbReference type="PIRNR" id="PIRNR002854"/>
    </source>
</evidence>
<evidence type="ECO:0000256" key="1">
    <source>
        <dbReference type="ARBA" id="ARBA00004635"/>
    </source>
</evidence>
<keyword evidence="4" id="KW-0564">Palmitate</keyword>
<proteinExistence type="inferred from homology"/>
<gene>
    <name evidence="8" type="ORF">M3M40_01765</name>
</gene>
<organism evidence="8 9">
    <name type="scientific">Fructilactobacillus cliffordii</name>
    <dbReference type="NCBI Taxonomy" id="2940299"/>
    <lineage>
        <taxon>Bacteria</taxon>
        <taxon>Bacillati</taxon>
        <taxon>Bacillota</taxon>
        <taxon>Bacilli</taxon>
        <taxon>Lactobacillales</taxon>
        <taxon>Lactobacillaceae</taxon>
        <taxon>Fructilactobacillus</taxon>
    </lineage>
</organism>
<comment type="subcellular location">
    <subcellularLocation>
        <location evidence="1">Membrane</location>
        <topology evidence="1">Lipid-anchor</topology>
    </subcellularLocation>
</comment>
<sequence length="280" mass="31152">MSKAARRLVWLGLIAFVIVMGYFSFRRGAAQQKNTITVGIMAGSKAEQQIWDSVAHTAQQKYGLTVKFQRFTDYSQPNAALANHSIDVNAFQNYPFLALWNQKHHDHIVAVGDTIIEPMRIYSYQSKDVNALPSGSTVTVPNDANNESRALFVLQSAGLLKLKSNVKLADARSIVSNPRNLKIKEVDASQTARSLNDVGAAVVNGNYAQTASLDPHKAIFTEPFNQNSKQWINFIAANRENRNDPRIKKLVKAYQTKATAKKIKQVSGINQIPAWNLKLK</sequence>
<comment type="similarity">
    <text evidence="6">Belongs to the nlpA lipoprotein family.</text>
</comment>
<dbReference type="InterPro" id="IPR004872">
    <property type="entry name" value="Lipoprotein_NlpA"/>
</dbReference>
<name>A0A9Q9E364_9LACO</name>